<keyword evidence="3 9" id="KW-0808">Transferase</keyword>
<keyword evidence="4 8" id="KW-0812">Transmembrane</keyword>
<evidence type="ECO:0000256" key="1">
    <source>
        <dbReference type="ARBA" id="ARBA00004651"/>
    </source>
</evidence>
<comment type="cofactor">
    <cofactor evidence="7">
        <name>Mg(2+)</name>
        <dbReference type="ChEBI" id="CHEBI:18420"/>
    </cofactor>
</comment>
<name>A0A8J7LU53_9BACT</name>
<gene>
    <name evidence="9" type="ORF">JFN93_05965</name>
</gene>
<feature type="transmembrane region" description="Helical" evidence="8">
    <location>
        <begin position="6"/>
        <end position="26"/>
    </location>
</feature>
<organism evidence="9 10">
    <name type="scientific">Geomesophilobacter sediminis</name>
    <dbReference type="NCBI Taxonomy" id="2798584"/>
    <lineage>
        <taxon>Bacteria</taxon>
        <taxon>Pseudomonadati</taxon>
        <taxon>Thermodesulfobacteriota</taxon>
        <taxon>Desulfuromonadia</taxon>
        <taxon>Geobacterales</taxon>
        <taxon>Geobacteraceae</taxon>
        <taxon>Geomesophilobacter</taxon>
    </lineage>
</organism>
<evidence type="ECO:0000256" key="3">
    <source>
        <dbReference type="ARBA" id="ARBA00022679"/>
    </source>
</evidence>
<dbReference type="InterPro" id="IPR000715">
    <property type="entry name" value="Glycosyl_transferase_4"/>
</dbReference>
<feature type="transmembrane region" description="Helical" evidence="8">
    <location>
        <begin position="210"/>
        <end position="227"/>
    </location>
</feature>
<dbReference type="GO" id="GO:0071555">
    <property type="term" value="P:cell wall organization"/>
    <property type="evidence" value="ECO:0007669"/>
    <property type="project" value="TreeGrafter"/>
</dbReference>
<keyword evidence="10" id="KW-1185">Reference proteome</keyword>
<keyword evidence="5 8" id="KW-1133">Transmembrane helix</keyword>
<dbReference type="CDD" id="cd06853">
    <property type="entry name" value="GT_WecA_like"/>
    <property type="match status" value="1"/>
</dbReference>
<protein>
    <submittedName>
        <fullName evidence="9">Undecaprenyl/decaprenyl-phosphate alpha-N-acetylglucosaminyl 1-phosphate transferase</fullName>
    </submittedName>
</protein>
<dbReference type="AlphaFoldDB" id="A0A8J7LU53"/>
<evidence type="ECO:0000256" key="2">
    <source>
        <dbReference type="ARBA" id="ARBA00022475"/>
    </source>
</evidence>
<evidence type="ECO:0000313" key="9">
    <source>
        <dbReference type="EMBL" id="MBJ6724244.1"/>
    </source>
</evidence>
<feature type="transmembrane region" description="Helical" evidence="8">
    <location>
        <begin position="47"/>
        <end position="64"/>
    </location>
</feature>
<dbReference type="InterPro" id="IPR018480">
    <property type="entry name" value="PNAcMuramoyl-5peptid_Trfase_CS"/>
</dbReference>
<keyword evidence="6 8" id="KW-0472">Membrane</keyword>
<reference evidence="9" key="1">
    <citation type="submission" date="2020-12" db="EMBL/GenBank/DDBJ databases">
        <title>Geomonas sp. Red875, isolated from river sediment.</title>
        <authorList>
            <person name="Xu Z."/>
            <person name="Zhang Z."/>
            <person name="Masuda Y."/>
            <person name="Itoh H."/>
            <person name="Senoo K."/>
        </authorList>
    </citation>
    <scope>NUCLEOTIDE SEQUENCE</scope>
    <source>
        <strain evidence="9">Red875</strain>
    </source>
</reference>
<feature type="transmembrane region" description="Helical" evidence="8">
    <location>
        <begin position="128"/>
        <end position="149"/>
    </location>
</feature>
<feature type="transmembrane region" description="Helical" evidence="8">
    <location>
        <begin position="418"/>
        <end position="435"/>
    </location>
</feature>
<feature type="transmembrane region" description="Helical" evidence="8">
    <location>
        <begin position="310"/>
        <end position="331"/>
    </location>
</feature>
<dbReference type="Pfam" id="PF00953">
    <property type="entry name" value="Glycos_transf_4"/>
    <property type="match status" value="1"/>
</dbReference>
<dbReference type="Proteomes" id="UP000636888">
    <property type="component" value="Unassembled WGS sequence"/>
</dbReference>
<dbReference type="GO" id="GO:0046872">
    <property type="term" value="F:metal ion binding"/>
    <property type="evidence" value="ECO:0007669"/>
    <property type="project" value="UniProtKB-KW"/>
</dbReference>
<dbReference type="EMBL" id="JAEMHM010000004">
    <property type="protein sequence ID" value="MBJ6724244.1"/>
    <property type="molecule type" value="Genomic_DNA"/>
</dbReference>
<evidence type="ECO:0000256" key="7">
    <source>
        <dbReference type="PIRSR" id="PIRSR600715-1"/>
    </source>
</evidence>
<comment type="caution">
    <text evidence="9">The sequence shown here is derived from an EMBL/GenBank/DDBJ whole genome shotgun (WGS) entry which is preliminary data.</text>
</comment>
<dbReference type="GO" id="GO:0016780">
    <property type="term" value="F:phosphotransferase activity, for other substituted phosphate groups"/>
    <property type="evidence" value="ECO:0007669"/>
    <property type="project" value="InterPro"/>
</dbReference>
<evidence type="ECO:0000256" key="5">
    <source>
        <dbReference type="ARBA" id="ARBA00022989"/>
    </source>
</evidence>
<feature type="binding site" evidence="7">
    <location>
        <position position="149"/>
    </location>
    <ligand>
        <name>Mg(2+)</name>
        <dbReference type="ChEBI" id="CHEBI:18420"/>
    </ligand>
</feature>
<feature type="transmembrane region" description="Helical" evidence="8">
    <location>
        <begin position="364"/>
        <end position="382"/>
    </location>
</feature>
<comment type="subcellular location">
    <subcellularLocation>
        <location evidence="1">Cell membrane</location>
        <topology evidence="1">Multi-pass membrane protein</topology>
    </subcellularLocation>
</comment>
<keyword evidence="7" id="KW-0460">Magnesium</keyword>
<feature type="transmembrane region" description="Helical" evidence="8">
    <location>
        <begin position="388"/>
        <end position="406"/>
    </location>
</feature>
<feature type="transmembrane region" description="Helical" evidence="8">
    <location>
        <begin position="70"/>
        <end position="86"/>
    </location>
</feature>
<keyword evidence="7" id="KW-0479">Metal-binding</keyword>
<dbReference type="PANTHER" id="PTHR22926">
    <property type="entry name" value="PHOSPHO-N-ACETYLMURAMOYL-PENTAPEPTIDE-TRANSFERASE"/>
    <property type="match status" value="1"/>
</dbReference>
<accession>A0A8J7LU53</accession>
<keyword evidence="2" id="KW-1003">Cell membrane</keyword>
<dbReference type="GO" id="GO:0044038">
    <property type="term" value="P:cell wall macromolecule biosynthetic process"/>
    <property type="evidence" value="ECO:0007669"/>
    <property type="project" value="TreeGrafter"/>
</dbReference>
<dbReference type="GO" id="GO:0005886">
    <property type="term" value="C:plasma membrane"/>
    <property type="evidence" value="ECO:0007669"/>
    <property type="project" value="UniProtKB-SubCell"/>
</dbReference>
<dbReference type="PANTHER" id="PTHR22926:SF3">
    <property type="entry name" value="UNDECAPRENYL-PHOSPHATE ALPHA-N-ACETYLGLUCOSAMINYL 1-PHOSPHATE TRANSFERASE"/>
    <property type="match status" value="1"/>
</dbReference>
<feature type="transmembrane region" description="Helical" evidence="8">
    <location>
        <begin position="286"/>
        <end position="304"/>
    </location>
</feature>
<feature type="transmembrane region" description="Helical" evidence="8">
    <location>
        <begin position="156"/>
        <end position="174"/>
    </location>
</feature>
<feature type="transmembrane region" description="Helical" evidence="8">
    <location>
        <begin position="98"/>
        <end position="122"/>
    </location>
</feature>
<dbReference type="PROSITE" id="PS01348">
    <property type="entry name" value="MRAY_2"/>
    <property type="match status" value="1"/>
</dbReference>
<dbReference type="GO" id="GO:0009103">
    <property type="term" value="P:lipopolysaccharide biosynthetic process"/>
    <property type="evidence" value="ECO:0007669"/>
    <property type="project" value="TreeGrafter"/>
</dbReference>
<sequence length="540" mass="58182">MTYLTTLLTAVLVTIALTPLFIELALRLQWVDLPNERKVHTIPIPRVGGGAMALGAFLPLCYWLPADRFVLSYLAGAAVLVLVGGVDDVKDLSPKVKFAGQGVAALVAIFGGGVRIVSLGGILPDTILPGWVSISLTLFAIVGVTNAINLSDGLDGLAGGISLLIFAGIGYLAFLDGNTVIGLIALALLGALFGFLRFNTHPASVFMGDAGSQLLGFSAVILALALTQGHQTALSPVLPLILLGFPVLDTLTVMTLRVSRGRSPFAADKNHFHHNLMALGFRHPESVLIIYLFQTVLLVAAVHFRFYPDWMLLAGYLLFSALILAGFWGAARRGRPLRRVDLFNAHVAGRLRLLKREGSVIRRAFRPFEAAVLLLLVGTAFLADRPPLWVSALFLVGAAAILLALWRRWAVLPGLLRMVLYLLIPFAVYLGHPGFADAFPALARCYDASFGAVAVLMILVSKFSRRTSGFRSSPMDFLILILAVVVPNLPEQAIQEHRVGLIAAKILLLYFCFEVLQAELRGRYGRLALSTAAALLLVAL</sequence>
<feature type="binding site" evidence="7">
    <location>
        <position position="209"/>
    </location>
    <ligand>
        <name>Mg(2+)</name>
        <dbReference type="ChEBI" id="CHEBI:18420"/>
    </ligand>
</feature>
<feature type="transmembrane region" description="Helical" evidence="8">
    <location>
        <begin position="180"/>
        <end position="198"/>
    </location>
</feature>
<feature type="transmembrane region" description="Helical" evidence="8">
    <location>
        <begin position="441"/>
        <end position="461"/>
    </location>
</feature>
<evidence type="ECO:0000313" key="10">
    <source>
        <dbReference type="Proteomes" id="UP000636888"/>
    </source>
</evidence>
<evidence type="ECO:0000256" key="6">
    <source>
        <dbReference type="ARBA" id="ARBA00023136"/>
    </source>
</evidence>
<evidence type="ECO:0000256" key="8">
    <source>
        <dbReference type="SAM" id="Phobius"/>
    </source>
</evidence>
<feature type="transmembrane region" description="Helical" evidence="8">
    <location>
        <begin position="233"/>
        <end position="256"/>
    </location>
</feature>
<dbReference type="RefSeq" id="WP_199383080.1">
    <property type="nucleotide sequence ID" value="NZ_JAEMHM010000004.1"/>
</dbReference>
<evidence type="ECO:0000256" key="4">
    <source>
        <dbReference type="ARBA" id="ARBA00022692"/>
    </source>
</evidence>
<proteinExistence type="predicted"/>